<proteinExistence type="predicted"/>
<gene>
    <name evidence="1" type="ORF">RPERSI_LOCUS340</name>
</gene>
<dbReference type="Proteomes" id="UP000789920">
    <property type="component" value="Unassembled WGS sequence"/>
</dbReference>
<keyword evidence="2" id="KW-1185">Reference proteome</keyword>
<comment type="caution">
    <text evidence="1">The sequence shown here is derived from an EMBL/GenBank/DDBJ whole genome shotgun (WGS) entry which is preliminary data.</text>
</comment>
<name>A0ACA9KE12_9GLOM</name>
<dbReference type="EMBL" id="CAJVQC010000253">
    <property type="protein sequence ID" value="CAG8465459.1"/>
    <property type="molecule type" value="Genomic_DNA"/>
</dbReference>
<accession>A0ACA9KE12</accession>
<organism evidence="1 2">
    <name type="scientific">Racocetra persica</name>
    <dbReference type="NCBI Taxonomy" id="160502"/>
    <lineage>
        <taxon>Eukaryota</taxon>
        <taxon>Fungi</taxon>
        <taxon>Fungi incertae sedis</taxon>
        <taxon>Mucoromycota</taxon>
        <taxon>Glomeromycotina</taxon>
        <taxon>Glomeromycetes</taxon>
        <taxon>Diversisporales</taxon>
        <taxon>Gigasporaceae</taxon>
        <taxon>Racocetra</taxon>
    </lineage>
</organism>
<evidence type="ECO:0000313" key="2">
    <source>
        <dbReference type="Proteomes" id="UP000789920"/>
    </source>
</evidence>
<reference evidence="1" key="1">
    <citation type="submission" date="2021-06" db="EMBL/GenBank/DDBJ databases">
        <authorList>
            <person name="Kallberg Y."/>
            <person name="Tangrot J."/>
            <person name="Rosling A."/>
        </authorList>
    </citation>
    <scope>NUCLEOTIDE SEQUENCE</scope>
    <source>
        <strain evidence="1">MA461A</strain>
    </source>
</reference>
<protein>
    <submittedName>
        <fullName evidence="1">13941_t:CDS:1</fullName>
    </submittedName>
</protein>
<evidence type="ECO:0000313" key="1">
    <source>
        <dbReference type="EMBL" id="CAG8465459.1"/>
    </source>
</evidence>
<sequence length="125" mass="14572">MIFQVQTCFHAFDHHDFNLSLYIQQAQFSATQLIHSNADDAINITGSIDDNESMHLFEEYKSILLDAIEIVQEQENANNIQWAQSVQGSFKGIRNLVTDIQSYKRRITNPRTWKDHNEHTMFLNS</sequence>